<organism evidence="2 3">
    <name type="scientific">Maudiozyma humilis</name>
    <name type="common">Sour dough yeast</name>
    <name type="synonym">Kazachstania humilis</name>
    <dbReference type="NCBI Taxonomy" id="51915"/>
    <lineage>
        <taxon>Eukaryota</taxon>
        <taxon>Fungi</taxon>
        <taxon>Dikarya</taxon>
        <taxon>Ascomycota</taxon>
        <taxon>Saccharomycotina</taxon>
        <taxon>Saccharomycetes</taxon>
        <taxon>Saccharomycetales</taxon>
        <taxon>Saccharomycetaceae</taxon>
        <taxon>Maudiozyma</taxon>
    </lineage>
</organism>
<gene>
    <name evidence="2" type="ORF">DAKH74_022200</name>
</gene>
<dbReference type="PANTHER" id="PTHR22603:SF93">
    <property type="entry name" value="RE24176P"/>
    <property type="match status" value="1"/>
</dbReference>
<dbReference type="Gene3D" id="3.90.1200.10">
    <property type="match status" value="1"/>
</dbReference>
<dbReference type="Gene3D" id="3.30.200.20">
    <property type="entry name" value="Phosphorylase Kinase, domain 1"/>
    <property type="match status" value="1"/>
</dbReference>
<name>A0AAV5RVD1_MAUHU</name>
<evidence type="ECO:0000313" key="3">
    <source>
        <dbReference type="Proteomes" id="UP001377567"/>
    </source>
</evidence>
<keyword evidence="3" id="KW-1185">Reference proteome</keyword>
<dbReference type="AlphaFoldDB" id="A0AAV5RVD1"/>
<evidence type="ECO:0000313" key="2">
    <source>
        <dbReference type="EMBL" id="GMM55604.1"/>
    </source>
</evidence>
<comment type="caution">
    <text evidence="2">The sequence shown here is derived from an EMBL/GenBank/DDBJ whole genome shotgun (WGS) entry which is preliminary data.</text>
</comment>
<comment type="similarity">
    <text evidence="1">Belongs to the choline/ethanolamine kinase family.</text>
</comment>
<dbReference type="Pfam" id="PF01633">
    <property type="entry name" value="Choline_kinase"/>
    <property type="match status" value="1"/>
</dbReference>
<evidence type="ECO:0000256" key="1">
    <source>
        <dbReference type="ARBA" id="ARBA00038211"/>
    </source>
</evidence>
<dbReference type="PANTHER" id="PTHR22603">
    <property type="entry name" value="CHOLINE/ETHANOALAMINE KINASE"/>
    <property type="match status" value="1"/>
</dbReference>
<dbReference type="GO" id="GO:0004103">
    <property type="term" value="F:choline kinase activity"/>
    <property type="evidence" value="ECO:0007669"/>
    <property type="project" value="TreeGrafter"/>
</dbReference>
<sequence length="402" mass="46411">MTCTEITNVNIQVTPESPEQLVPYLAEDPAMAGGIAITQIEGALTNVIYKASLLDENQKPTGQNYLLRLYDTKNDSIIDRESELDVLRRLPQSFDMIKILFHFENGRVENFLDDYRAIKSPEMKLPHNLRKIAQRFKELHTQVSLTESERQYYYGNPAEYRCFVWDKIHTWLDTIEQYDSWLHCPEGKNVQKHLLCRDWATFKHTVRKYREWLVQHDTAGFRNMAMCHNDTQHGNIMLERSADATSDVIFIDFEYGGIDPVEFDLANFATECMNDYEAEESYLCDPERYPSAEALTYFIQSYYEHLDGATEINGKNVQQMVESITRWRACSQLFWSVWAVLQSGELAAEAGGDPVDQTGRFEYLKFCRSKMSLFWGDMISFGLAGPDDCVMSEVRAMDGGVV</sequence>
<evidence type="ECO:0008006" key="4">
    <source>
        <dbReference type="Google" id="ProtNLM"/>
    </source>
</evidence>
<protein>
    <recommendedName>
        <fullName evidence="4">Choline kinase</fullName>
    </recommendedName>
</protein>
<proteinExistence type="inferred from homology"/>
<dbReference type="GO" id="GO:0005737">
    <property type="term" value="C:cytoplasm"/>
    <property type="evidence" value="ECO:0007669"/>
    <property type="project" value="TreeGrafter"/>
</dbReference>
<dbReference type="GO" id="GO:0006646">
    <property type="term" value="P:phosphatidylethanolamine biosynthetic process"/>
    <property type="evidence" value="ECO:0007669"/>
    <property type="project" value="TreeGrafter"/>
</dbReference>
<dbReference type="SUPFAM" id="SSF56112">
    <property type="entry name" value="Protein kinase-like (PK-like)"/>
    <property type="match status" value="1"/>
</dbReference>
<dbReference type="Proteomes" id="UP001377567">
    <property type="component" value="Unassembled WGS sequence"/>
</dbReference>
<dbReference type="EMBL" id="BTGD01000005">
    <property type="protein sequence ID" value="GMM55604.1"/>
    <property type="molecule type" value="Genomic_DNA"/>
</dbReference>
<dbReference type="InterPro" id="IPR011009">
    <property type="entry name" value="Kinase-like_dom_sf"/>
</dbReference>
<accession>A0AAV5RVD1</accession>
<reference evidence="2 3" key="1">
    <citation type="journal article" date="2023" name="Elife">
        <title>Identification of key yeast species and microbe-microbe interactions impacting larval growth of Drosophila in the wild.</title>
        <authorList>
            <person name="Mure A."/>
            <person name="Sugiura Y."/>
            <person name="Maeda R."/>
            <person name="Honda K."/>
            <person name="Sakurai N."/>
            <person name="Takahashi Y."/>
            <person name="Watada M."/>
            <person name="Katoh T."/>
            <person name="Gotoh A."/>
            <person name="Gotoh Y."/>
            <person name="Taniguchi I."/>
            <person name="Nakamura K."/>
            <person name="Hayashi T."/>
            <person name="Katayama T."/>
            <person name="Uemura T."/>
            <person name="Hattori Y."/>
        </authorList>
    </citation>
    <scope>NUCLEOTIDE SEQUENCE [LARGE SCALE GENOMIC DNA]</scope>
    <source>
        <strain evidence="2 3">KH-74</strain>
    </source>
</reference>
<dbReference type="GO" id="GO:0004305">
    <property type="term" value="F:ethanolamine kinase activity"/>
    <property type="evidence" value="ECO:0007669"/>
    <property type="project" value="TreeGrafter"/>
</dbReference>